<gene>
    <name evidence="1" type="ORF">GUJ93_ZPchr0013g36220</name>
</gene>
<proteinExistence type="predicted"/>
<reference evidence="1" key="1">
    <citation type="journal article" date="2021" name="bioRxiv">
        <title>Whole Genome Assembly and Annotation of Northern Wild Rice, Zizania palustris L., Supports a Whole Genome Duplication in the Zizania Genus.</title>
        <authorList>
            <person name="Haas M."/>
            <person name="Kono T."/>
            <person name="Macchietto M."/>
            <person name="Millas R."/>
            <person name="McGilp L."/>
            <person name="Shao M."/>
            <person name="Duquette J."/>
            <person name="Hirsch C.N."/>
            <person name="Kimball J."/>
        </authorList>
    </citation>
    <scope>NUCLEOTIDE SEQUENCE</scope>
    <source>
        <tissue evidence="1">Fresh leaf tissue</tissue>
    </source>
</reference>
<protein>
    <submittedName>
        <fullName evidence="1">Uncharacterized protein</fullName>
    </submittedName>
</protein>
<reference evidence="1" key="2">
    <citation type="submission" date="2021-02" db="EMBL/GenBank/DDBJ databases">
        <authorList>
            <person name="Kimball J.A."/>
            <person name="Haas M.W."/>
            <person name="Macchietto M."/>
            <person name="Kono T."/>
            <person name="Duquette J."/>
            <person name="Shao M."/>
        </authorList>
    </citation>
    <scope>NUCLEOTIDE SEQUENCE</scope>
    <source>
        <tissue evidence="1">Fresh leaf tissue</tissue>
    </source>
</reference>
<dbReference type="AlphaFoldDB" id="A0A8J5X1A8"/>
<evidence type="ECO:0000313" key="1">
    <source>
        <dbReference type="EMBL" id="KAG8099259.1"/>
    </source>
</evidence>
<dbReference type="Proteomes" id="UP000729402">
    <property type="component" value="Unassembled WGS sequence"/>
</dbReference>
<organism evidence="1 2">
    <name type="scientific">Zizania palustris</name>
    <name type="common">Northern wild rice</name>
    <dbReference type="NCBI Taxonomy" id="103762"/>
    <lineage>
        <taxon>Eukaryota</taxon>
        <taxon>Viridiplantae</taxon>
        <taxon>Streptophyta</taxon>
        <taxon>Embryophyta</taxon>
        <taxon>Tracheophyta</taxon>
        <taxon>Spermatophyta</taxon>
        <taxon>Magnoliopsida</taxon>
        <taxon>Liliopsida</taxon>
        <taxon>Poales</taxon>
        <taxon>Poaceae</taxon>
        <taxon>BOP clade</taxon>
        <taxon>Oryzoideae</taxon>
        <taxon>Oryzeae</taxon>
        <taxon>Zizaniinae</taxon>
        <taxon>Zizania</taxon>
    </lineage>
</organism>
<keyword evidence="2" id="KW-1185">Reference proteome</keyword>
<dbReference type="EMBL" id="JAAALK010000079">
    <property type="protein sequence ID" value="KAG8099259.1"/>
    <property type="molecule type" value="Genomic_DNA"/>
</dbReference>
<sequence length="142" mass="15761">MTSLLICSGHIADILLVLEQWQISLSRLDGCNVHPACDRQDKIRTPKQKAFIKRQNMAAVGLRSAPVSTPPGFPSTTWLQLCYMPVGCSIENLIRGALPIPTSVESKLDELRSILISLSAQKDLIIQENPTDLYRDVNDLSF</sequence>
<accession>A0A8J5X1A8</accession>
<comment type="caution">
    <text evidence="1">The sequence shown here is derived from an EMBL/GenBank/DDBJ whole genome shotgun (WGS) entry which is preliminary data.</text>
</comment>
<evidence type="ECO:0000313" key="2">
    <source>
        <dbReference type="Proteomes" id="UP000729402"/>
    </source>
</evidence>
<name>A0A8J5X1A8_ZIZPA</name>